<keyword evidence="1" id="KW-0812">Transmembrane</keyword>
<dbReference type="RefSeq" id="WP_348262407.1">
    <property type="nucleotide sequence ID" value="NZ_CP121196.1"/>
</dbReference>
<sequence length="244" mass="26609">MYLLAQRGLIGSARKLGILVALLFCVLGGVASQSGSFLAGTFVMLIGCVFVTRQVRRPRLVGLVFCFLALFTMTIVFVLDRSELLAGNLTYQVEGFLNGTRLDNRYASDQSIAVAAWKDISAHPIAGVGAVKKADYSVKDSLYVDVVDESGFFGSLLFFIPVIGIAWKAWRFNGEGDFVTLWALAMLSTGIASEAMFLPRIGDWWWAVQGMFISIEIGSSHSFVPTIYRSPEITSKASLVPALD</sequence>
<evidence type="ECO:0000256" key="1">
    <source>
        <dbReference type="SAM" id="Phobius"/>
    </source>
</evidence>
<feature type="transmembrane region" description="Helical" evidence="1">
    <location>
        <begin position="60"/>
        <end position="79"/>
    </location>
</feature>
<accession>A0AAU7DK87</accession>
<feature type="transmembrane region" description="Helical" evidence="1">
    <location>
        <begin position="37"/>
        <end position="53"/>
    </location>
</feature>
<feature type="transmembrane region" description="Helical" evidence="1">
    <location>
        <begin position="179"/>
        <end position="198"/>
    </location>
</feature>
<dbReference type="EMBL" id="CP121196">
    <property type="protein sequence ID" value="XBH17176.1"/>
    <property type="molecule type" value="Genomic_DNA"/>
</dbReference>
<keyword evidence="1" id="KW-0472">Membrane</keyword>
<feature type="transmembrane region" description="Helical" evidence="1">
    <location>
        <begin position="12"/>
        <end position="31"/>
    </location>
</feature>
<protein>
    <recommendedName>
        <fullName evidence="3">O-antigen ligase domain-containing protein</fullName>
    </recommendedName>
</protein>
<evidence type="ECO:0008006" key="3">
    <source>
        <dbReference type="Google" id="ProtNLM"/>
    </source>
</evidence>
<reference evidence="2" key="1">
    <citation type="submission" date="2023-03" db="EMBL/GenBank/DDBJ databases">
        <title>Edaphobacter sp.</title>
        <authorList>
            <person name="Huber K.J."/>
            <person name="Papendorf J."/>
            <person name="Pilke C."/>
            <person name="Bunk B."/>
            <person name="Sproeer C."/>
            <person name="Pester M."/>
        </authorList>
    </citation>
    <scope>NUCLEOTIDE SEQUENCE</scope>
    <source>
        <strain evidence="2">DSM 110680</strain>
    </source>
</reference>
<proteinExistence type="predicted"/>
<organism evidence="2">
    <name type="scientific">Telmatobacter sp. DSM 110680</name>
    <dbReference type="NCBI Taxonomy" id="3036704"/>
    <lineage>
        <taxon>Bacteria</taxon>
        <taxon>Pseudomonadati</taxon>
        <taxon>Acidobacteriota</taxon>
        <taxon>Terriglobia</taxon>
        <taxon>Terriglobales</taxon>
        <taxon>Acidobacteriaceae</taxon>
        <taxon>Telmatobacter</taxon>
    </lineage>
</organism>
<dbReference type="AlphaFoldDB" id="A0AAU7DK87"/>
<name>A0AAU7DK87_9BACT</name>
<evidence type="ECO:0000313" key="2">
    <source>
        <dbReference type="EMBL" id="XBH17176.1"/>
    </source>
</evidence>
<keyword evidence="1" id="KW-1133">Transmembrane helix</keyword>
<gene>
    <name evidence="2" type="ORF">P8935_21740</name>
</gene>
<feature type="transmembrane region" description="Helical" evidence="1">
    <location>
        <begin position="150"/>
        <end position="167"/>
    </location>
</feature>